<keyword evidence="2" id="KW-0472">Membrane</keyword>
<organism evidence="3 4">
    <name type="scientific">Candidatus Magasanikbacteria bacterium CG_4_10_14_0_2_um_filter_41_31</name>
    <dbReference type="NCBI Taxonomy" id="1974639"/>
    <lineage>
        <taxon>Bacteria</taxon>
        <taxon>Candidatus Magasanikiibacteriota</taxon>
    </lineage>
</organism>
<evidence type="ECO:0000313" key="4">
    <source>
        <dbReference type="Proteomes" id="UP000230078"/>
    </source>
</evidence>
<gene>
    <name evidence="3" type="ORF">COX83_04400</name>
</gene>
<keyword evidence="2" id="KW-1133">Transmembrane helix</keyword>
<name>A0A2M7V202_9BACT</name>
<evidence type="ECO:0000313" key="3">
    <source>
        <dbReference type="EMBL" id="PIZ92406.1"/>
    </source>
</evidence>
<evidence type="ECO:0000256" key="1">
    <source>
        <dbReference type="SAM" id="MobiDB-lite"/>
    </source>
</evidence>
<sequence length="132" mass="14227">MKKLFNILFVTLGIIFFLLILAGVYLYVADPYGIKPLIQQLSGQATPMSPTPTSPTTPTEQKNTTASTNPLLSPTQEQTLEKLGIDTATLPTSITPAMEACFYTKLGITRADEIKHGATPTAGDYFAARSCL</sequence>
<accession>A0A2M7V202</accession>
<feature type="transmembrane region" description="Helical" evidence="2">
    <location>
        <begin position="7"/>
        <end position="28"/>
    </location>
</feature>
<keyword evidence="2" id="KW-0812">Transmembrane</keyword>
<dbReference type="Proteomes" id="UP000230078">
    <property type="component" value="Unassembled WGS sequence"/>
</dbReference>
<proteinExistence type="predicted"/>
<comment type="caution">
    <text evidence="3">The sequence shown here is derived from an EMBL/GenBank/DDBJ whole genome shotgun (WGS) entry which is preliminary data.</text>
</comment>
<dbReference type="AlphaFoldDB" id="A0A2M7V202"/>
<evidence type="ECO:0000256" key="2">
    <source>
        <dbReference type="SAM" id="Phobius"/>
    </source>
</evidence>
<feature type="compositionally biased region" description="Polar residues" evidence="1">
    <location>
        <begin position="60"/>
        <end position="76"/>
    </location>
</feature>
<protein>
    <submittedName>
        <fullName evidence="3">Uncharacterized protein</fullName>
    </submittedName>
</protein>
<feature type="region of interest" description="Disordered" evidence="1">
    <location>
        <begin position="43"/>
        <end position="76"/>
    </location>
</feature>
<dbReference type="EMBL" id="PFPI01000060">
    <property type="protein sequence ID" value="PIZ92406.1"/>
    <property type="molecule type" value="Genomic_DNA"/>
</dbReference>
<reference evidence="4" key="1">
    <citation type="submission" date="2017-09" db="EMBL/GenBank/DDBJ databases">
        <title>Depth-based differentiation of microbial function through sediment-hosted aquifers and enrichment of novel symbionts in the deep terrestrial subsurface.</title>
        <authorList>
            <person name="Probst A.J."/>
            <person name="Ladd B."/>
            <person name="Jarett J.K."/>
            <person name="Geller-Mcgrath D.E."/>
            <person name="Sieber C.M.K."/>
            <person name="Emerson J.B."/>
            <person name="Anantharaman K."/>
            <person name="Thomas B.C."/>
            <person name="Malmstrom R."/>
            <person name="Stieglmeier M."/>
            <person name="Klingl A."/>
            <person name="Woyke T."/>
            <person name="Ryan C.M."/>
            <person name="Banfield J.F."/>
        </authorList>
    </citation>
    <scope>NUCLEOTIDE SEQUENCE [LARGE SCALE GENOMIC DNA]</scope>
</reference>